<gene>
    <name evidence="1" type="ORF">HNR05_002058</name>
</gene>
<proteinExistence type="predicted"/>
<accession>A0A7Z0EG22</accession>
<protein>
    <submittedName>
        <fullName evidence="1">Uncharacterized protein</fullName>
    </submittedName>
</protein>
<dbReference type="Proteomes" id="UP000537260">
    <property type="component" value="Unassembled WGS sequence"/>
</dbReference>
<evidence type="ECO:0000313" key="1">
    <source>
        <dbReference type="EMBL" id="NYJ20267.1"/>
    </source>
</evidence>
<reference evidence="1 2" key="1">
    <citation type="submission" date="2020-07" db="EMBL/GenBank/DDBJ databases">
        <title>Sequencing the genomes of 1000 actinobacteria strains.</title>
        <authorList>
            <person name="Klenk H.-P."/>
        </authorList>
    </citation>
    <scope>NUCLEOTIDE SEQUENCE [LARGE SCALE GENOMIC DNA]</scope>
    <source>
        <strain evidence="1 2">LI1</strain>
    </source>
</reference>
<organism evidence="1 2">
    <name type="scientific">Glaciibacter psychrotolerans</name>
    <dbReference type="NCBI Taxonomy" id="670054"/>
    <lineage>
        <taxon>Bacteria</taxon>
        <taxon>Bacillati</taxon>
        <taxon>Actinomycetota</taxon>
        <taxon>Actinomycetes</taxon>
        <taxon>Micrococcales</taxon>
        <taxon>Microbacteriaceae</taxon>
        <taxon>Glaciibacter</taxon>
    </lineage>
</organism>
<keyword evidence="2" id="KW-1185">Reference proteome</keyword>
<evidence type="ECO:0000313" key="2">
    <source>
        <dbReference type="Proteomes" id="UP000537260"/>
    </source>
</evidence>
<name>A0A7Z0EG22_9MICO</name>
<comment type="caution">
    <text evidence="1">The sequence shown here is derived from an EMBL/GenBank/DDBJ whole genome shotgun (WGS) entry which is preliminary data.</text>
</comment>
<dbReference type="AlphaFoldDB" id="A0A7Z0EG22"/>
<sequence>MDRWLARIRLRTLSAFDDNGNRTEDAGPDLENVTVIVAGSNHALRVPRAGAGAEPHCDFAL</sequence>
<dbReference type="RefSeq" id="WP_179578900.1">
    <property type="nucleotide sequence ID" value="NZ_JACCFM010000001.1"/>
</dbReference>
<dbReference type="EMBL" id="JACCFM010000001">
    <property type="protein sequence ID" value="NYJ20267.1"/>
    <property type="molecule type" value="Genomic_DNA"/>
</dbReference>